<dbReference type="eggNOG" id="COG0601">
    <property type="taxonomic scope" value="Bacteria"/>
</dbReference>
<keyword evidence="2 7" id="KW-0813">Transport</keyword>
<evidence type="ECO:0000259" key="8">
    <source>
        <dbReference type="PROSITE" id="PS50928"/>
    </source>
</evidence>
<dbReference type="EMBL" id="CP001854">
    <property type="protein sequence ID" value="ADB50733.1"/>
    <property type="molecule type" value="Genomic_DNA"/>
</dbReference>
<evidence type="ECO:0000256" key="1">
    <source>
        <dbReference type="ARBA" id="ARBA00004651"/>
    </source>
</evidence>
<keyword evidence="4 7" id="KW-0812">Transmembrane</keyword>
<evidence type="ECO:0000313" key="10">
    <source>
        <dbReference type="Proteomes" id="UP000008229"/>
    </source>
</evidence>
<evidence type="ECO:0000256" key="2">
    <source>
        <dbReference type="ARBA" id="ARBA00022448"/>
    </source>
</evidence>
<comment type="subcellular location">
    <subcellularLocation>
        <location evidence="1 7">Cell membrane</location>
        <topology evidence="1 7">Multi-pass membrane protein</topology>
    </subcellularLocation>
</comment>
<evidence type="ECO:0000256" key="4">
    <source>
        <dbReference type="ARBA" id="ARBA00022692"/>
    </source>
</evidence>
<dbReference type="OrthoDB" id="4695618at2"/>
<feature type="transmembrane region" description="Helical" evidence="7">
    <location>
        <begin position="250"/>
        <end position="276"/>
    </location>
</feature>
<reference evidence="10" key="2">
    <citation type="submission" date="2010-01" db="EMBL/GenBank/DDBJ databases">
        <title>The complete genome of Conexibacter woesei DSM 14684.</title>
        <authorList>
            <consortium name="US DOE Joint Genome Institute (JGI-PGF)"/>
            <person name="Lucas S."/>
            <person name="Copeland A."/>
            <person name="Lapidus A."/>
            <person name="Glavina del Rio T."/>
            <person name="Dalin E."/>
            <person name="Tice H."/>
            <person name="Bruce D."/>
            <person name="Goodwin L."/>
            <person name="Pitluck S."/>
            <person name="Kyrpides N."/>
            <person name="Mavromatis K."/>
            <person name="Ivanova N."/>
            <person name="Mikhailova N."/>
            <person name="Chertkov O."/>
            <person name="Brettin T."/>
            <person name="Detter J.C."/>
            <person name="Han C."/>
            <person name="Larimer F."/>
            <person name="Land M."/>
            <person name="Hauser L."/>
            <person name="Markowitz V."/>
            <person name="Cheng J.-F."/>
            <person name="Hugenholtz P."/>
            <person name="Woyke T."/>
            <person name="Wu D."/>
            <person name="Pukall R."/>
            <person name="Steenblock K."/>
            <person name="Schneider S."/>
            <person name="Klenk H.-P."/>
            <person name="Eisen J.A."/>
        </authorList>
    </citation>
    <scope>NUCLEOTIDE SEQUENCE [LARGE SCALE GENOMIC DNA]</scope>
    <source>
        <strain evidence="10">DSM 14684 / CIP 108061 / JCM 11494 / NBRC 100937 / ID131577</strain>
    </source>
</reference>
<proteinExistence type="inferred from homology"/>
<dbReference type="RefSeq" id="WP_012933784.1">
    <property type="nucleotide sequence ID" value="NC_013739.1"/>
</dbReference>
<dbReference type="Pfam" id="PF00528">
    <property type="entry name" value="BPD_transp_1"/>
    <property type="match status" value="1"/>
</dbReference>
<feature type="transmembrane region" description="Helical" evidence="7">
    <location>
        <begin position="165"/>
        <end position="187"/>
    </location>
</feature>
<dbReference type="Pfam" id="PF19300">
    <property type="entry name" value="BPD_transp_1_N"/>
    <property type="match status" value="1"/>
</dbReference>
<keyword evidence="10" id="KW-1185">Reference proteome</keyword>
<keyword evidence="6 7" id="KW-0472">Membrane</keyword>
<dbReference type="GO" id="GO:0071916">
    <property type="term" value="F:dipeptide transmembrane transporter activity"/>
    <property type="evidence" value="ECO:0007669"/>
    <property type="project" value="TreeGrafter"/>
</dbReference>
<dbReference type="AlphaFoldDB" id="D3F6G6"/>
<keyword evidence="3" id="KW-1003">Cell membrane</keyword>
<dbReference type="HOGENOM" id="CLU_036879_0_3_11"/>
<feature type="domain" description="ABC transmembrane type-1" evidence="8">
    <location>
        <begin position="115"/>
        <end position="315"/>
    </location>
</feature>
<accession>D3F6G6</accession>
<evidence type="ECO:0000256" key="7">
    <source>
        <dbReference type="RuleBase" id="RU363032"/>
    </source>
</evidence>
<dbReference type="CDD" id="cd06261">
    <property type="entry name" value="TM_PBP2"/>
    <property type="match status" value="1"/>
</dbReference>
<feature type="transmembrane region" description="Helical" evidence="7">
    <location>
        <begin position="296"/>
        <end position="322"/>
    </location>
</feature>
<protein>
    <submittedName>
        <fullName evidence="9">Binding-protein-dependent transport systems inner membrane component</fullName>
    </submittedName>
</protein>
<dbReference type="Proteomes" id="UP000008229">
    <property type="component" value="Chromosome"/>
</dbReference>
<dbReference type="KEGG" id="cwo:Cwoe_2308"/>
<dbReference type="InterPro" id="IPR035906">
    <property type="entry name" value="MetI-like_sf"/>
</dbReference>
<dbReference type="InterPro" id="IPR045621">
    <property type="entry name" value="BPD_transp_1_N"/>
</dbReference>
<evidence type="ECO:0000256" key="5">
    <source>
        <dbReference type="ARBA" id="ARBA00022989"/>
    </source>
</evidence>
<feature type="transmembrane region" description="Helical" evidence="7">
    <location>
        <begin position="193"/>
        <end position="212"/>
    </location>
</feature>
<gene>
    <name evidence="9" type="ordered locus">Cwoe_2308</name>
</gene>
<dbReference type="SUPFAM" id="SSF161098">
    <property type="entry name" value="MetI-like"/>
    <property type="match status" value="1"/>
</dbReference>
<evidence type="ECO:0000256" key="3">
    <source>
        <dbReference type="ARBA" id="ARBA00022475"/>
    </source>
</evidence>
<dbReference type="PROSITE" id="PS50928">
    <property type="entry name" value="ABC_TM1"/>
    <property type="match status" value="1"/>
</dbReference>
<comment type="similarity">
    <text evidence="7">Belongs to the binding-protein-dependent transport system permease family.</text>
</comment>
<name>D3F6G6_CONWI</name>
<dbReference type="InterPro" id="IPR000515">
    <property type="entry name" value="MetI-like"/>
</dbReference>
<dbReference type="PANTHER" id="PTHR43163">
    <property type="entry name" value="DIPEPTIDE TRANSPORT SYSTEM PERMEASE PROTEIN DPPB-RELATED"/>
    <property type="match status" value="1"/>
</dbReference>
<organism evidence="9 10">
    <name type="scientific">Conexibacter woesei (strain DSM 14684 / CCUG 47730 / CIP 108061 / JCM 11494 / NBRC 100937 / ID131577)</name>
    <dbReference type="NCBI Taxonomy" id="469383"/>
    <lineage>
        <taxon>Bacteria</taxon>
        <taxon>Bacillati</taxon>
        <taxon>Actinomycetota</taxon>
        <taxon>Thermoleophilia</taxon>
        <taxon>Solirubrobacterales</taxon>
        <taxon>Conexibacteraceae</taxon>
        <taxon>Conexibacter</taxon>
    </lineage>
</organism>
<reference evidence="9 10" key="1">
    <citation type="journal article" date="2010" name="Stand. Genomic Sci.">
        <title>Complete genome sequence of Conexibacter woesei type strain (ID131577).</title>
        <authorList>
            <person name="Pukall R."/>
            <person name="Lapidus A."/>
            <person name="Glavina Del Rio T."/>
            <person name="Copeland A."/>
            <person name="Tice H."/>
            <person name="Cheng J.-F."/>
            <person name="Lucas S."/>
            <person name="Chen F."/>
            <person name="Nolan M."/>
            <person name="Bruce D."/>
            <person name="Goodwin L."/>
            <person name="Pitluck S."/>
            <person name="Mavromatis K."/>
            <person name="Ivanova N."/>
            <person name="Ovchinnikova G."/>
            <person name="Pati A."/>
            <person name="Chen A."/>
            <person name="Palaniappan K."/>
            <person name="Land M."/>
            <person name="Hauser L."/>
            <person name="Chang Y.-J."/>
            <person name="Jeffries C.D."/>
            <person name="Chain P."/>
            <person name="Meincke L."/>
            <person name="Sims D."/>
            <person name="Brettin T."/>
            <person name="Detter J.C."/>
            <person name="Rohde M."/>
            <person name="Goeker M."/>
            <person name="Bristow J."/>
            <person name="Eisen J.A."/>
            <person name="Markowitz V."/>
            <person name="Kyrpides N.C."/>
            <person name="Klenk H.-P."/>
            <person name="Hugenholtz P."/>
        </authorList>
    </citation>
    <scope>NUCLEOTIDE SEQUENCE [LARGE SCALE GENOMIC DNA]</scope>
    <source>
        <strain evidence="10">DSM 14684 / CIP 108061 / JCM 11494 / NBRC 100937 / ID131577</strain>
    </source>
</reference>
<dbReference type="Gene3D" id="1.10.3720.10">
    <property type="entry name" value="MetI-like"/>
    <property type="match status" value="1"/>
</dbReference>
<dbReference type="STRING" id="469383.Cwoe_2308"/>
<dbReference type="GO" id="GO:0005886">
    <property type="term" value="C:plasma membrane"/>
    <property type="evidence" value="ECO:0007669"/>
    <property type="project" value="UniProtKB-SubCell"/>
</dbReference>
<feature type="transmembrane region" description="Helical" evidence="7">
    <location>
        <begin position="121"/>
        <end position="144"/>
    </location>
</feature>
<evidence type="ECO:0000256" key="6">
    <source>
        <dbReference type="ARBA" id="ARBA00023136"/>
    </source>
</evidence>
<dbReference type="PANTHER" id="PTHR43163:SF6">
    <property type="entry name" value="DIPEPTIDE TRANSPORT SYSTEM PERMEASE PROTEIN DPPB-RELATED"/>
    <property type="match status" value="1"/>
</dbReference>
<keyword evidence="5 7" id="KW-1133">Transmembrane helix</keyword>
<evidence type="ECO:0000313" key="9">
    <source>
        <dbReference type="EMBL" id="ADB50733.1"/>
    </source>
</evidence>
<sequence precursor="true">MSAGPEAAVLRGRRSRVASPWPGFVVRRLAGVACVLASLVVVTFLMVHLIPGDPARNIAGINATPEQVTYIQQQLRLDEPLPAQFADYVGALAGGSFGESFETGEPVADVLGARLALTAELALLAVLVVLFAGVGLGLLVAVACRSGRGWLDTAFTVATSIGGSVPEYVAGTLLVFVFAVTLGLFPAAGADTASGLVLPVIAISIGPTATLARIARREVATVLEQDYMRTARGKRISARRLYLRHALPNILTSTLTYGGLLLAGLLGGTVVVENIFGLPGIGSRLVEAVELRDYPVIQGTVLLLGAMACTVTLLVDVALAAIDPRSLSGDRP</sequence>
<feature type="transmembrane region" description="Helical" evidence="7">
    <location>
        <begin position="29"/>
        <end position="50"/>
    </location>
</feature>